<feature type="domain" description="Histidine kinase" evidence="13">
    <location>
        <begin position="290"/>
        <end position="536"/>
    </location>
</feature>
<dbReference type="CDD" id="cd16916">
    <property type="entry name" value="HATPase_CheA-like"/>
    <property type="match status" value="1"/>
</dbReference>
<dbReference type="SUPFAM" id="SSF55874">
    <property type="entry name" value="ATPase domain of HSP90 chaperone/DNA topoisomerase II/histidine kinase"/>
    <property type="match status" value="1"/>
</dbReference>
<dbReference type="PROSITE" id="PS50894">
    <property type="entry name" value="HPT"/>
    <property type="match status" value="1"/>
</dbReference>
<reference evidence="16 17" key="1">
    <citation type="submission" date="2020-03" db="EMBL/GenBank/DDBJ databases">
        <title>Characterization of ganglioside-mimicking enterococci.</title>
        <authorList>
            <person name="Patry R.T."/>
            <person name="Nothaft H."/>
            <person name="Bridger R."/>
            <person name="Shajahan A."/>
            <person name="Huynh S."/>
            <person name="Sanchez S."/>
            <person name="Azadi P."/>
            <person name="Cooper K."/>
            <person name="Miller W.G."/>
            <person name="Parker C.T."/>
            <person name="Wells L."/>
            <person name="Szymanski C.M."/>
        </authorList>
    </citation>
    <scope>NUCLEOTIDE SEQUENCE [LARGE SCALE GENOMIC DNA]</scope>
    <source>
        <strain evidence="16 17">EGM181</strain>
    </source>
</reference>
<dbReference type="Gene3D" id="2.30.30.40">
    <property type="entry name" value="SH3 Domains"/>
    <property type="match status" value="1"/>
</dbReference>
<dbReference type="EMBL" id="CP050485">
    <property type="protein sequence ID" value="QOG25906.1"/>
    <property type="molecule type" value="Genomic_DNA"/>
</dbReference>
<keyword evidence="4" id="KW-0145">Chemotaxis</keyword>
<dbReference type="PANTHER" id="PTHR43395">
    <property type="entry name" value="SENSOR HISTIDINE KINASE CHEA"/>
    <property type="match status" value="1"/>
</dbReference>
<dbReference type="Pfam" id="PF02518">
    <property type="entry name" value="HATPase_c"/>
    <property type="match status" value="1"/>
</dbReference>
<dbReference type="InterPro" id="IPR036890">
    <property type="entry name" value="HATPase_C_sf"/>
</dbReference>
<dbReference type="PANTHER" id="PTHR43395:SF1">
    <property type="entry name" value="CHEMOTAXIS PROTEIN CHEA"/>
    <property type="match status" value="1"/>
</dbReference>
<dbReference type="InterPro" id="IPR036061">
    <property type="entry name" value="CheW-like_dom_sf"/>
</dbReference>
<evidence type="ECO:0000256" key="4">
    <source>
        <dbReference type="ARBA" id="ARBA00022500"/>
    </source>
</evidence>
<dbReference type="InterPro" id="IPR037006">
    <property type="entry name" value="CheA-like_homodim_sf"/>
</dbReference>
<dbReference type="Pfam" id="PF01584">
    <property type="entry name" value="CheW"/>
    <property type="match status" value="1"/>
</dbReference>
<dbReference type="AlphaFoldDB" id="A0AAE7MLY4"/>
<keyword evidence="10" id="KW-0902">Two-component regulatory system</keyword>
<feature type="domain" description="CheW-like" evidence="14">
    <location>
        <begin position="538"/>
        <end position="670"/>
    </location>
</feature>
<dbReference type="Pfam" id="PF02895">
    <property type="entry name" value="H-kinase_dim"/>
    <property type="match status" value="1"/>
</dbReference>
<keyword evidence="9" id="KW-0067">ATP-binding</keyword>
<dbReference type="GO" id="GO:0005737">
    <property type="term" value="C:cytoplasm"/>
    <property type="evidence" value="ECO:0007669"/>
    <property type="project" value="InterPro"/>
</dbReference>
<keyword evidence="6" id="KW-0808">Transferase</keyword>
<dbReference type="InterPro" id="IPR010808">
    <property type="entry name" value="CheA_P2-bd"/>
</dbReference>
<dbReference type="GO" id="GO:0005524">
    <property type="term" value="F:ATP binding"/>
    <property type="evidence" value="ECO:0007669"/>
    <property type="project" value="UniProtKB-KW"/>
</dbReference>
<dbReference type="InterPro" id="IPR004358">
    <property type="entry name" value="Sig_transdc_His_kin-like_C"/>
</dbReference>
<dbReference type="InterPro" id="IPR051315">
    <property type="entry name" value="Bact_Chemotaxis_CheA"/>
</dbReference>
<evidence type="ECO:0000256" key="5">
    <source>
        <dbReference type="ARBA" id="ARBA00022553"/>
    </source>
</evidence>
<feature type="region of interest" description="Disordered" evidence="12">
    <location>
        <begin position="260"/>
        <end position="286"/>
    </location>
</feature>
<keyword evidence="8" id="KW-0418">Kinase</keyword>
<feature type="compositionally biased region" description="Basic and acidic residues" evidence="12">
    <location>
        <begin position="268"/>
        <end position="285"/>
    </location>
</feature>
<protein>
    <recommendedName>
        <fullName evidence="3">Chemotaxis protein CheA</fullName>
        <ecNumber evidence="2">2.7.13.3</ecNumber>
    </recommendedName>
</protein>
<dbReference type="RefSeq" id="WP_113848980.1">
    <property type="nucleotide sequence ID" value="NZ_CP050485.1"/>
</dbReference>
<evidence type="ECO:0000256" key="10">
    <source>
        <dbReference type="ARBA" id="ARBA00023012"/>
    </source>
</evidence>
<feature type="modified residue" description="Phosphohistidine" evidence="11">
    <location>
        <position position="47"/>
    </location>
</feature>
<dbReference type="Gene3D" id="3.30.70.1110">
    <property type="entry name" value="Histidine kinase CheA-like, P2 response regulator-binding domain"/>
    <property type="match status" value="1"/>
</dbReference>
<dbReference type="InterPro" id="IPR008207">
    <property type="entry name" value="Sig_transdc_His_kin_Hpt_dom"/>
</dbReference>
<dbReference type="SUPFAM" id="SSF47226">
    <property type="entry name" value="Histidine-containing phosphotransfer domain, HPT domain"/>
    <property type="match status" value="1"/>
</dbReference>
<dbReference type="InterPro" id="IPR003594">
    <property type="entry name" value="HATPase_dom"/>
</dbReference>
<dbReference type="SMART" id="SM00260">
    <property type="entry name" value="CheW"/>
    <property type="match status" value="1"/>
</dbReference>
<dbReference type="CDD" id="cd00088">
    <property type="entry name" value="HPT"/>
    <property type="match status" value="1"/>
</dbReference>
<dbReference type="SMART" id="SM01231">
    <property type="entry name" value="H-kinase_dim"/>
    <property type="match status" value="1"/>
</dbReference>
<dbReference type="InterPro" id="IPR002545">
    <property type="entry name" value="CheW-lke_dom"/>
</dbReference>
<evidence type="ECO:0000256" key="11">
    <source>
        <dbReference type="PROSITE-ProRule" id="PRU00110"/>
    </source>
</evidence>
<dbReference type="SUPFAM" id="SSF47384">
    <property type="entry name" value="Homodimeric domain of signal transducing histidine kinase"/>
    <property type="match status" value="1"/>
</dbReference>
<dbReference type="Gene3D" id="1.20.120.160">
    <property type="entry name" value="HPT domain"/>
    <property type="match status" value="1"/>
</dbReference>
<dbReference type="SMART" id="SM00387">
    <property type="entry name" value="HATPase_c"/>
    <property type="match status" value="1"/>
</dbReference>
<evidence type="ECO:0000256" key="1">
    <source>
        <dbReference type="ARBA" id="ARBA00000085"/>
    </source>
</evidence>
<evidence type="ECO:0000256" key="12">
    <source>
        <dbReference type="SAM" id="MobiDB-lite"/>
    </source>
</evidence>
<evidence type="ECO:0000259" key="15">
    <source>
        <dbReference type="PROSITE" id="PS50894"/>
    </source>
</evidence>
<dbReference type="SMART" id="SM00073">
    <property type="entry name" value="HPT"/>
    <property type="match status" value="1"/>
</dbReference>
<dbReference type="PROSITE" id="PS50109">
    <property type="entry name" value="HIS_KIN"/>
    <property type="match status" value="1"/>
</dbReference>
<evidence type="ECO:0000256" key="8">
    <source>
        <dbReference type="ARBA" id="ARBA00022777"/>
    </source>
</evidence>
<evidence type="ECO:0000259" key="13">
    <source>
        <dbReference type="PROSITE" id="PS50109"/>
    </source>
</evidence>
<dbReference type="InterPro" id="IPR004105">
    <property type="entry name" value="CheA-like_dim"/>
</dbReference>
<dbReference type="InterPro" id="IPR036097">
    <property type="entry name" value="HisK_dim/P_sf"/>
</dbReference>
<dbReference type="InterPro" id="IPR037052">
    <property type="entry name" value="CheA-like_P2_sf"/>
</dbReference>
<gene>
    <name evidence="16" type="ORF">EGM181_00675</name>
</gene>
<dbReference type="PRINTS" id="PR00344">
    <property type="entry name" value="BCTRLSENSOR"/>
</dbReference>
<dbReference type="Pfam" id="PF07194">
    <property type="entry name" value="P2"/>
    <property type="match status" value="1"/>
</dbReference>
<dbReference type="Gene3D" id="3.30.565.10">
    <property type="entry name" value="Histidine kinase-like ATPase, C-terminal domain"/>
    <property type="match status" value="1"/>
</dbReference>
<dbReference type="InterPro" id="IPR005467">
    <property type="entry name" value="His_kinase_dom"/>
</dbReference>
<dbReference type="EC" id="2.7.13.3" evidence="2"/>
<name>A0AAE7MLY4_ENTGA</name>
<organism evidence="16 17">
    <name type="scientific">Enterococcus gallinarum</name>
    <dbReference type="NCBI Taxonomy" id="1353"/>
    <lineage>
        <taxon>Bacteria</taxon>
        <taxon>Bacillati</taxon>
        <taxon>Bacillota</taxon>
        <taxon>Bacilli</taxon>
        <taxon>Lactobacillales</taxon>
        <taxon>Enterococcaceae</taxon>
        <taxon>Enterococcus</taxon>
    </lineage>
</organism>
<evidence type="ECO:0000256" key="2">
    <source>
        <dbReference type="ARBA" id="ARBA00012438"/>
    </source>
</evidence>
<proteinExistence type="predicted"/>
<keyword evidence="5 11" id="KW-0597">Phosphoprotein</keyword>
<dbReference type="SUPFAM" id="SSF50341">
    <property type="entry name" value="CheW-like"/>
    <property type="match status" value="1"/>
</dbReference>
<accession>A0AAE7MLY4</accession>
<dbReference type="InterPro" id="IPR036641">
    <property type="entry name" value="HPT_dom_sf"/>
</dbReference>
<dbReference type="Gene3D" id="1.10.287.560">
    <property type="entry name" value="Histidine kinase CheA-like, homodimeric domain"/>
    <property type="match status" value="1"/>
</dbReference>
<dbReference type="SUPFAM" id="SSF55052">
    <property type="entry name" value="CheY-binding domain of CheA"/>
    <property type="match status" value="1"/>
</dbReference>
<evidence type="ECO:0000259" key="14">
    <source>
        <dbReference type="PROSITE" id="PS50851"/>
    </source>
</evidence>
<dbReference type="CDD" id="cd00731">
    <property type="entry name" value="CheA_reg"/>
    <property type="match status" value="1"/>
</dbReference>
<dbReference type="PROSITE" id="PS50851">
    <property type="entry name" value="CHEW"/>
    <property type="match status" value="1"/>
</dbReference>
<evidence type="ECO:0000313" key="16">
    <source>
        <dbReference type="EMBL" id="QOG25906.1"/>
    </source>
</evidence>
<evidence type="ECO:0000256" key="3">
    <source>
        <dbReference type="ARBA" id="ARBA00021495"/>
    </source>
</evidence>
<dbReference type="FunFam" id="3.30.565.10:FF:000016">
    <property type="entry name" value="Chemotaxis protein CheA, putative"/>
    <property type="match status" value="1"/>
</dbReference>
<dbReference type="GO" id="GO:0000155">
    <property type="term" value="F:phosphorelay sensor kinase activity"/>
    <property type="evidence" value="ECO:0007669"/>
    <property type="project" value="InterPro"/>
</dbReference>
<sequence>MDDNSVYRTLFFEETDDHLQQLNDHVLALESNPQDTALLNDIFRSAHTLKGMAATMGYDVMTQLTHKMENIFELFKTATLSVTSDSISLIFKCLDRLSELVEDLREEKELQPNQITDLLLELDQVEQQSQNQSDQQHSETTTSDTPLAQLSLAFEQLDSSDLFVIEQAVAGDYHAFSIAVRLEKDSMLKGPRAFLIMEKLEQSGDILHTEPSAEQLEEGDFDSDFRLVYLTQNELAEVQKNIASNSEIEEFRVEPFQANPSQATNETLKTDTTKEPTTKTKETMTHHASVSNQSIRVDLSRLDSFLDLVSELVVYRNQLEDVSHRENIEAIKDPLEQVSHLTSELQDLVLRIRMQQVNVVFSRFPRMVRDLSTELGKEMDLVIIGEETELDKTVVSELSEPLVHLLRNSVDHGIESPEEREALGKSRKGTIRLAAYQEGNRVIITLEDDGKGLDPQVIKASAERKGLATEGLSDEEIQQLIFHPGFSTAEKVTNISGRGVGMDVVQSKIANLGGTIELWSRPNKGTRFTIKLPLTLSIIQALMVRVGTETFAIPLDLVERVVIIKEEEVIQTVSQEVYRFQEDLIPIIRTDQLLGIEGNTVGKKFAIIVNSEQQYYGLLADELVGQQEIVIKKIDPLLQQLDRYQGATILGNGSIALILDVNAICGEKKDERQ</sequence>
<evidence type="ECO:0000256" key="9">
    <source>
        <dbReference type="ARBA" id="ARBA00022840"/>
    </source>
</evidence>
<evidence type="ECO:0000256" key="6">
    <source>
        <dbReference type="ARBA" id="ARBA00022679"/>
    </source>
</evidence>
<feature type="domain" description="HPt" evidence="15">
    <location>
        <begin position="1"/>
        <end position="104"/>
    </location>
</feature>
<keyword evidence="7" id="KW-0547">Nucleotide-binding</keyword>
<dbReference type="InterPro" id="IPR035891">
    <property type="entry name" value="CheY-binding_CheA"/>
</dbReference>
<dbReference type="Pfam" id="PF01627">
    <property type="entry name" value="Hpt"/>
    <property type="match status" value="1"/>
</dbReference>
<evidence type="ECO:0000313" key="17">
    <source>
        <dbReference type="Proteomes" id="UP000516696"/>
    </source>
</evidence>
<dbReference type="GO" id="GO:0006935">
    <property type="term" value="P:chemotaxis"/>
    <property type="evidence" value="ECO:0007669"/>
    <property type="project" value="UniProtKB-KW"/>
</dbReference>
<comment type="catalytic activity">
    <reaction evidence="1">
        <text>ATP + protein L-histidine = ADP + protein N-phospho-L-histidine.</text>
        <dbReference type="EC" id="2.7.13.3"/>
    </reaction>
</comment>
<evidence type="ECO:0000256" key="7">
    <source>
        <dbReference type="ARBA" id="ARBA00022741"/>
    </source>
</evidence>
<dbReference type="Proteomes" id="UP000516696">
    <property type="component" value="Chromosome"/>
</dbReference>